<dbReference type="Proteomes" id="UP001348817">
    <property type="component" value="Plasmid pFA1"/>
</dbReference>
<accession>A0AAU9CQI4</accession>
<dbReference type="EMBL" id="AP025315">
    <property type="protein sequence ID" value="BDD11431.1"/>
    <property type="molecule type" value="Genomic_DNA"/>
</dbReference>
<keyword evidence="1" id="KW-0614">Plasmid</keyword>
<gene>
    <name evidence="1" type="ORF">FUAX_38630</name>
</gene>
<evidence type="ECO:0000313" key="2">
    <source>
        <dbReference type="Proteomes" id="UP001348817"/>
    </source>
</evidence>
<evidence type="ECO:0008006" key="3">
    <source>
        <dbReference type="Google" id="ProtNLM"/>
    </source>
</evidence>
<dbReference type="KEGG" id="fax:FUAX_38630"/>
<proteinExistence type="predicted"/>
<organism evidence="1 2">
    <name type="scientific">Fulvitalea axinellae</name>
    <dbReference type="NCBI Taxonomy" id="1182444"/>
    <lineage>
        <taxon>Bacteria</taxon>
        <taxon>Pseudomonadati</taxon>
        <taxon>Bacteroidota</taxon>
        <taxon>Cytophagia</taxon>
        <taxon>Cytophagales</taxon>
        <taxon>Persicobacteraceae</taxon>
        <taxon>Fulvitalea</taxon>
    </lineage>
</organism>
<name>A0AAU9CQI4_9BACT</name>
<protein>
    <recommendedName>
        <fullName evidence="3">DUF3108 domain-containing protein</fullName>
    </recommendedName>
</protein>
<reference evidence="1 2" key="1">
    <citation type="submission" date="2021-12" db="EMBL/GenBank/DDBJ databases">
        <title>Genome sequencing of bacteria with rrn-lacking chromosome and rrn-plasmid.</title>
        <authorList>
            <person name="Anda M."/>
            <person name="Iwasaki W."/>
        </authorList>
    </citation>
    <scope>NUCLEOTIDE SEQUENCE [LARGE SCALE GENOMIC DNA]</scope>
    <source>
        <strain evidence="1 2">DSM 100852</strain>
        <plasmid evidence="1 2">pFA1</plasmid>
    </source>
</reference>
<evidence type="ECO:0000313" key="1">
    <source>
        <dbReference type="EMBL" id="BDD11431.1"/>
    </source>
</evidence>
<keyword evidence="2" id="KW-1185">Reference proteome</keyword>
<sequence>MSKKKRNREIVAVPLSPQVLAGQGLLAPLPAIRKEGGNAWEATFTEWSCHGYKFFGNKNAGAISIKRYSTKDGKFRFESKREIHNVGGLRTRINIDAECEDGLLPQPVKWSYDHKVTGPDGVADPLLSLGKRYEVRSGKIRSQSVIGKQRQRLSSQACDELLLFDAVRRLPKTDTQHRFDLLESFSNLKTGHSFGFDSNRKYTLADGRELECFVGQGPGTLPYEYWTHDGDPLFYISFLRVLVRDDDAFSKIGKAFKFPKTS</sequence>
<dbReference type="RefSeq" id="WP_338394927.1">
    <property type="nucleotide sequence ID" value="NZ_AP025315.1"/>
</dbReference>
<dbReference type="AlphaFoldDB" id="A0AAU9CQI4"/>
<geneLocation type="plasmid" evidence="1 2">
    <name>pFA1</name>
</geneLocation>